<evidence type="ECO:0000313" key="2">
    <source>
        <dbReference type="Proteomes" id="UP000535020"/>
    </source>
</evidence>
<name>A0A7Y9C6C2_9FLAO</name>
<reference evidence="1 2" key="1">
    <citation type="submission" date="2020-07" db="EMBL/GenBank/DDBJ databases">
        <authorList>
            <person name="Sun Q."/>
        </authorList>
    </citation>
    <scope>NUCLEOTIDE SEQUENCE [LARGE SCALE GENOMIC DNA]</scope>
    <source>
        <strain evidence="1 2">MAH-1</strain>
    </source>
</reference>
<dbReference type="PROSITE" id="PS51257">
    <property type="entry name" value="PROKAR_LIPOPROTEIN"/>
    <property type="match status" value="1"/>
</dbReference>
<sequence length="237" mass="25951">MKHFHLWIIFPLLFSCTAEENETIGPRPADMHLRIMDGYPENKSNAFDIAGKLHNSLCLAFEAAPAPIASVSDAVGVTDVLCASDSDFLQLTSGGYTPPSAARLEFILGASQNAQQVIDQSSLSLKAKISLTNFLSTLDFYKSQGKEYDTVYQFIIEYEDSVLHDPVFSSTDRQILFTTSSIARYAHHFASLRKKKPPRDKDWDASIGNIAAGTDGSQESTAKAVAMSVAASLYTNR</sequence>
<dbReference type="EMBL" id="JACBJI010000006">
    <property type="protein sequence ID" value="NYA71910.1"/>
    <property type="molecule type" value="Genomic_DNA"/>
</dbReference>
<protein>
    <recommendedName>
        <fullName evidence="3">Lipoprotein</fullName>
    </recommendedName>
</protein>
<evidence type="ECO:0008006" key="3">
    <source>
        <dbReference type="Google" id="ProtNLM"/>
    </source>
</evidence>
<gene>
    <name evidence="1" type="ORF">HZF10_13355</name>
</gene>
<keyword evidence="2" id="KW-1185">Reference proteome</keyword>
<dbReference type="Proteomes" id="UP000535020">
    <property type="component" value="Unassembled WGS sequence"/>
</dbReference>
<accession>A0A7Y9C6C2</accession>
<proteinExistence type="predicted"/>
<comment type="caution">
    <text evidence="1">The sequence shown here is derived from an EMBL/GenBank/DDBJ whole genome shotgun (WGS) entry which is preliminary data.</text>
</comment>
<dbReference type="AlphaFoldDB" id="A0A7Y9C6C2"/>
<organism evidence="1 2">
    <name type="scientific">Flavobacterium agri</name>
    <dbReference type="NCBI Taxonomy" id="2743471"/>
    <lineage>
        <taxon>Bacteria</taxon>
        <taxon>Pseudomonadati</taxon>
        <taxon>Bacteroidota</taxon>
        <taxon>Flavobacteriia</taxon>
        <taxon>Flavobacteriales</taxon>
        <taxon>Flavobacteriaceae</taxon>
        <taxon>Flavobacterium</taxon>
    </lineage>
</organism>
<evidence type="ECO:0000313" key="1">
    <source>
        <dbReference type="EMBL" id="NYA71910.1"/>
    </source>
</evidence>
<dbReference type="RefSeq" id="WP_176006722.1">
    <property type="nucleotide sequence ID" value="NZ_JABWMI010000015.1"/>
</dbReference>